<dbReference type="AlphaFoldDB" id="A0A8J7YWA8"/>
<dbReference type="InterPro" id="IPR016162">
    <property type="entry name" value="Ald_DH_N"/>
</dbReference>
<dbReference type="RefSeq" id="WP_162421213.1">
    <property type="nucleotide sequence ID" value="NZ_WVIE01000001.1"/>
</dbReference>
<comment type="caution">
    <text evidence="5">The sequence shown here is derived from an EMBL/GenBank/DDBJ whole genome shotgun (WGS) entry which is preliminary data.</text>
</comment>
<dbReference type="PANTHER" id="PTHR43866">
    <property type="entry name" value="MALONATE-SEMIALDEHYDE DEHYDROGENASE"/>
    <property type="match status" value="1"/>
</dbReference>
<dbReference type="CDD" id="cd07085">
    <property type="entry name" value="ALDH_F6_MMSDH"/>
    <property type="match status" value="1"/>
</dbReference>
<proteinExistence type="predicted"/>
<dbReference type="FunFam" id="3.40.309.10:FF:000002">
    <property type="entry name" value="Methylmalonate-semialdehyde dehydrogenase (Acylating)"/>
    <property type="match status" value="1"/>
</dbReference>
<evidence type="ECO:0000256" key="3">
    <source>
        <dbReference type="ARBA" id="ARBA00023027"/>
    </source>
</evidence>
<dbReference type="PROSITE" id="PS00070">
    <property type="entry name" value="ALDEHYDE_DEHYDR_CYS"/>
    <property type="match status" value="1"/>
</dbReference>
<dbReference type="Proteomes" id="UP000646053">
    <property type="component" value="Unassembled WGS sequence"/>
</dbReference>
<dbReference type="EC" id="1.2.1.27" evidence="1"/>
<evidence type="ECO:0000313" key="6">
    <source>
        <dbReference type="Proteomes" id="UP000646053"/>
    </source>
</evidence>
<dbReference type="InterPro" id="IPR016160">
    <property type="entry name" value="Ald_DH_CS_CYS"/>
</dbReference>
<evidence type="ECO:0000256" key="1">
    <source>
        <dbReference type="ARBA" id="ARBA00013048"/>
    </source>
</evidence>
<dbReference type="InterPro" id="IPR016161">
    <property type="entry name" value="Ald_DH/histidinol_DH"/>
</dbReference>
<dbReference type="FunFam" id="3.40.605.10:FF:000003">
    <property type="entry name" value="Methylmalonate-semialdehyde dehydrogenase [acylating]"/>
    <property type="match status" value="1"/>
</dbReference>
<evidence type="ECO:0000259" key="4">
    <source>
        <dbReference type="Pfam" id="PF00171"/>
    </source>
</evidence>
<evidence type="ECO:0000256" key="2">
    <source>
        <dbReference type="ARBA" id="ARBA00023002"/>
    </source>
</evidence>
<evidence type="ECO:0000313" key="5">
    <source>
        <dbReference type="EMBL" id="NDJ15802.1"/>
    </source>
</evidence>
<dbReference type="InterPro" id="IPR015590">
    <property type="entry name" value="Aldehyde_DH_dom"/>
</dbReference>
<reference evidence="5" key="1">
    <citation type="submission" date="2019-12" db="EMBL/GenBank/DDBJ databases">
        <title>High-Quality draft genome sequences of three cyanobacteria isolated from the limestone walls of the Old Cathedral of Coimbra.</title>
        <authorList>
            <person name="Tiago I."/>
            <person name="Soares F."/>
            <person name="Portugal A."/>
        </authorList>
    </citation>
    <scope>NUCLEOTIDE SEQUENCE</scope>
    <source>
        <strain evidence="5">A</strain>
    </source>
</reference>
<keyword evidence="3" id="KW-0520">NAD</keyword>
<dbReference type="Pfam" id="PF00171">
    <property type="entry name" value="Aldedh"/>
    <property type="match status" value="1"/>
</dbReference>
<name>A0A8J7YWA8_9CYAN</name>
<dbReference type="SUPFAM" id="SSF53720">
    <property type="entry name" value="ALDH-like"/>
    <property type="match status" value="1"/>
</dbReference>
<dbReference type="Gene3D" id="3.40.309.10">
    <property type="entry name" value="Aldehyde Dehydrogenase, Chain A, domain 2"/>
    <property type="match status" value="1"/>
</dbReference>
<accession>A0A8J7YWA8</accession>
<sequence>MNHSAIAALHPSEKTAQNYINGAWCTPTTDTYLDIINPATTTALGKVPLSSGAEVDRAAQAASVAFAAWRRTPATERVQYLFKLKALLEDQFEDLAQTITLECGKTLAESKGELRRAIENVEVACGIPMMMQGYNSEDIARGIDEHMIRQPLGVVAIITPFNFPGMIPFWFLPYAIACGNTCIVKPSERVPLTLQKVFCLLHQIDLPKGVVNLVNGAKTAVDALLDHPAIRAVSFVGSSAIAQYVYSRAAANGKRSQCQGGAKNPVIVLPDADMVMTTRIMADSAFGCAGQRCLAASIAITVGTAKEPFTAAIADAAAARTVGYGLDPTIQMGPVITAQSKTRIEGMIHHATTEGATVLVDGRHPTISGYEQGYFVRPTILQNVVPTGSIAKTEIFGPVLSLIHVDSIDDAIALVNQSQYGNMASLFTTSGGAARQFRYEAEAGNIGINIGVAAPMAFFPFSGWKASFFGDLHGQGAHAIEFFTQTKVIVERWHGWARQF</sequence>
<protein>
    <recommendedName>
        <fullName evidence="1">methylmalonate-semialdehyde dehydrogenase (CoA acylating)</fullName>
        <ecNumber evidence="1">1.2.1.27</ecNumber>
    </recommendedName>
</protein>
<dbReference type="NCBIfam" id="TIGR01722">
    <property type="entry name" value="MMSDH"/>
    <property type="match status" value="1"/>
</dbReference>
<keyword evidence="6" id="KW-1185">Reference proteome</keyword>
<dbReference type="InterPro" id="IPR010061">
    <property type="entry name" value="MeMal-semiAld_DH"/>
</dbReference>
<dbReference type="PANTHER" id="PTHR43866:SF4">
    <property type="entry name" value="MALONATE-SEMIALDEHYDE DEHYDROGENASE"/>
    <property type="match status" value="1"/>
</dbReference>
<dbReference type="Gene3D" id="3.40.605.10">
    <property type="entry name" value="Aldehyde Dehydrogenase, Chain A, domain 1"/>
    <property type="match status" value="1"/>
</dbReference>
<feature type="domain" description="Aldehyde dehydrogenase" evidence="4">
    <location>
        <begin position="24"/>
        <end position="489"/>
    </location>
</feature>
<dbReference type="GO" id="GO:0006574">
    <property type="term" value="P:L-valine catabolic process"/>
    <property type="evidence" value="ECO:0007669"/>
    <property type="project" value="TreeGrafter"/>
</dbReference>
<organism evidence="5 6">
    <name type="scientific">Myxacorys almedinensis A</name>
    <dbReference type="NCBI Taxonomy" id="2690445"/>
    <lineage>
        <taxon>Bacteria</taxon>
        <taxon>Bacillati</taxon>
        <taxon>Cyanobacteriota</taxon>
        <taxon>Cyanophyceae</taxon>
        <taxon>Leptolyngbyales</taxon>
        <taxon>Leptolyngbyaceae</taxon>
        <taxon>Myxacorys</taxon>
        <taxon>Myxacorys almedinensis</taxon>
    </lineage>
</organism>
<keyword evidence="2 5" id="KW-0560">Oxidoreductase</keyword>
<dbReference type="GO" id="GO:0004491">
    <property type="term" value="F:methylmalonate-semialdehyde dehydrogenase (acylating, NAD) activity"/>
    <property type="evidence" value="ECO:0007669"/>
    <property type="project" value="UniProtKB-EC"/>
</dbReference>
<dbReference type="InterPro" id="IPR016163">
    <property type="entry name" value="Ald_DH_C"/>
</dbReference>
<dbReference type="EMBL" id="WVIE01000001">
    <property type="protein sequence ID" value="NDJ15802.1"/>
    <property type="molecule type" value="Genomic_DNA"/>
</dbReference>
<dbReference type="GO" id="GO:0006210">
    <property type="term" value="P:thymine catabolic process"/>
    <property type="evidence" value="ECO:0007669"/>
    <property type="project" value="TreeGrafter"/>
</dbReference>
<gene>
    <name evidence="5" type="primary">mmsA</name>
    <name evidence="5" type="ORF">GS601_00610</name>
</gene>